<keyword evidence="2" id="KW-0614">Plasmid</keyword>
<gene>
    <name evidence="2" type="ORF">BWR18_19500</name>
</gene>
<organism evidence="2 3">
    <name type="scientific">Tateyamaria omphalii</name>
    <dbReference type="NCBI Taxonomy" id="299262"/>
    <lineage>
        <taxon>Bacteria</taxon>
        <taxon>Pseudomonadati</taxon>
        <taxon>Pseudomonadota</taxon>
        <taxon>Alphaproteobacteria</taxon>
        <taxon>Rhodobacterales</taxon>
        <taxon>Roseobacteraceae</taxon>
        <taxon>Tateyamaria</taxon>
    </lineage>
</organism>
<protein>
    <recommendedName>
        <fullName evidence="4">V-type ATP synthase subunit E</fullName>
    </recommendedName>
</protein>
<geneLocation type="plasmid" evidence="2 3">
    <name>pDOK1-4-1</name>
</geneLocation>
<name>A0A1P8N141_9RHOB</name>
<keyword evidence="1" id="KW-0175">Coiled coil</keyword>
<dbReference type="EMBL" id="CP019313">
    <property type="protein sequence ID" value="APX14045.1"/>
    <property type="molecule type" value="Genomic_DNA"/>
</dbReference>
<proteinExistence type="predicted"/>
<dbReference type="RefSeq" id="WP_076630501.1">
    <property type="nucleotide sequence ID" value="NZ_CP019313.1"/>
</dbReference>
<evidence type="ECO:0000256" key="1">
    <source>
        <dbReference type="SAM" id="Coils"/>
    </source>
</evidence>
<feature type="coiled-coil region" evidence="1">
    <location>
        <begin position="34"/>
        <end position="72"/>
    </location>
</feature>
<dbReference type="Proteomes" id="UP000186336">
    <property type="component" value="Plasmid pDOK1-4-1"/>
</dbReference>
<keyword evidence="3" id="KW-1185">Reference proteome</keyword>
<dbReference type="KEGG" id="tom:BWR18_19500"/>
<evidence type="ECO:0000313" key="2">
    <source>
        <dbReference type="EMBL" id="APX14045.1"/>
    </source>
</evidence>
<reference evidence="2 3" key="1">
    <citation type="submission" date="2017-01" db="EMBL/GenBank/DDBJ databases">
        <title>Complete genome of Tateyamaria omphalii DOK1-4 isolated from seawater in Dokdo.</title>
        <authorList>
            <person name="Kim J.H."/>
            <person name="Chi W.-J."/>
        </authorList>
    </citation>
    <scope>NUCLEOTIDE SEQUENCE [LARGE SCALE GENOMIC DNA]</scope>
    <source>
        <strain evidence="2 3">DOK1-4</strain>
        <plasmid evidence="2 3">pDOK1-4-1</plasmid>
    </source>
</reference>
<evidence type="ECO:0000313" key="3">
    <source>
        <dbReference type="Proteomes" id="UP000186336"/>
    </source>
</evidence>
<accession>A0A1P8N141</accession>
<dbReference type="AlphaFoldDB" id="A0A1P8N141"/>
<sequence>MAAEQETAKGVDALIARLRHDGVAAGTAEAERLVADAQAEAARIVADAEDAADRTRAEAKRAADRYARAGEEALNTAMRDAVLTMKSTLMAQFEQDVQRMVSAEMSDPEMLRRMVLELVGRAGQAASVGEGASVILPAEVVGPEAITANADDIQSGALTKYVLGLAQEKLKAGVTLYAASDLHGGIRARAGDDGVALDLSDQAIAALLMQHLQPRFRAVLEGVIK</sequence>
<evidence type="ECO:0008006" key="4">
    <source>
        <dbReference type="Google" id="ProtNLM"/>
    </source>
</evidence>
<dbReference type="OrthoDB" id="275663at2"/>